<dbReference type="RefSeq" id="WP_151103503.1">
    <property type="nucleotide sequence ID" value="NZ_RQWK01000001.1"/>
</dbReference>
<dbReference type="AlphaFoldDB" id="A0A5J5LL63"/>
<dbReference type="Gene3D" id="3.40.50.720">
    <property type="entry name" value="NAD(P)-binding Rossmann-like Domain"/>
    <property type="match status" value="1"/>
</dbReference>
<feature type="domain" description="DDH" evidence="2">
    <location>
        <begin position="154"/>
        <end position="298"/>
    </location>
</feature>
<protein>
    <submittedName>
        <fullName evidence="5">Bifunctional oligoribonuclease/PAP phosphatase NrnA</fullName>
    </submittedName>
</protein>
<evidence type="ECO:0000259" key="3">
    <source>
        <dbReference type="Pfam" id="PF02254"/>
    </source>
</evidence>
<dbReference type="PANTHER" id="PTHR47618:SF1">
    <property type="entry name" value="BIFUNCTIONAL OLIGORIBONUCLEASE AND PAP PHOSPHATASE NRNA"/>
    <property type="match status" value="1"/>
</dbReference>
<organism evidence="5 6">
    <name type="scientific">Haloarcula hispanica</name>
    <dbReference type="NCBI Taxonomy" id="51589"/>
    <lineage>
        <taxon>Archaea</taxon>
        <taxon>Methanobacteriati</taxon>
        <taxon>Methanobacteriota</taxon>
        <taxon>Stenosarchaea group</taxon>
        <taxon>Halobacteria</taxon>
        <taxon>Halobacteriales</taxon>
        <taxon>Haloarculaceae</taxon>
        <taxon>Haloarcula</taxon>
    </lineage>
</organism>
<dbReference type="PANTHER" id="PTHR47618">
    <property type="entry name" value="BIFUNCTIONAL OLIGORIBONUCLEASE AND PAP PHOSPHATASE NRNA"/>
    <property type="match status" value="1"/>
</dbReference>
<dbReference type="Proteomes" id="UP000326244">
    <property type="component" value="Unassembled WGS sequence"/>
</dbReference>
<sequence length="571" mass="61324">MLSRLVLGLGPTAADLLDAISDDRGDLTVVTQDEHRAETLRADGINVLEADQTDPSVLADLDVHPESVIVASEDPERNADAATAARDCFPDVFLLAYAGRGATADQRDRLDSVADRLVTPESVVTDYVTQSVGDEGTRARQLHQVLRDIDDHLAVVTHDNPDPDAIASAVALGALAERADCEVTICYYGEISHQENRAFVNLLDFDLRNLDADSPDELDAFDAFALVDHSRAGVNDQLPPETPIDIVIDHHPPRVPIEARFVDLRSGVGATSTLLVDYLRRFNIDIPTPIATGLLFGIQVDTKDFRREVAAADFEAAAHLVTNADMATLQRIEDPSVSPETLSVIGRAIANREQEGSVLLTGVGEITDRDALAQAADRLLDLEGVQATMVYGVVDGTIYASARARGADIDLGEALRDAFGQIGSAGGHADMAGAQIDLGMITVDEREESLEEIVRSIVSDRFLDAIQSRSHRLLGRVYARADYDVAAFTESTALRRDSGDTITTPGDTPAGSSDDTATDWNSDVLFLEDGDEDGGDESEQADDAAEPPDDESEQADDTPETLVEPDDSEPS</sequence>
<dbReference type="Pfam" id="PF01368">
    <property type="entry name" value="DHH"/>
    <property type="match status" value="1"/>
</dbReference>
<dbReference type="Pfam" id="PF02272">
    <property type="entry name" value="DHHA1"/>
    <property type="match status" value="1"/>
</dbReference>
<dbReference type="SUPFAM" id="SSF51735">
    <property type="entry name" value="NAD(P)-binding Rossmann-fold domains"/>
    <property type="match status" value="1"/>
</dbReference>
<evidence type="ECO:0000313" key="6">
    <source>
        <dbReference type="Proteomes" id="UP000326244"/>
    </source>
</evidence>
<dbReference type="InterPro" id="IPR038763">
    <property type="entry name" value="DHH_sf"/>
</dbReference>
<dbReference type="GO" id="GO:0003676">
    <property type="term" value="F:nucleic acid binding"/>
    <property type="evidence" value="ECO:0007669"/>
    <property type="project" value="InterPro"/>
</dbReference>
<reference evidence="5 6" key="1">
    <citation type="submission" date="2018-11" db="EMBL/GenBank/DDBJ databases">
        <title>Genomic analysis of Haloarcula hispanica CBA1121.</title>
        <authorList>
            <person name="Kim Y.B."/>
            <person name="Roh S.W."/>
        </authorList>
    </citation>
    <scope>NUCLEOTIDE SEQUENCE [LARGE SCALE GENOMIC DNA]</scope>
    <source>
        <strain evidence="5 6">CBA1121</strain>
    </source>
</reference>
<dbReference type="GO" id="GO:0006813">
    <property type="term" value="P:potassium ion transport"/>
    <property type="evidence" value="ECO:0007669"/>
    <property type="project" value="InterPro"/>
</dbReference>
<feature type="compositionally biased region" description="Acidic residues" evidence="1">
    <location>
        <begin position="526"/>
        <end position="571"/>
    </location>
</feature>
<dbReference type="InterPro" id="IPR051319">
    <property type="entry name" value="Oligoribo/pAp-PDE_c-di-AMP_PDE"/>
</dbReference>
<evidence type="ECO:0000259" key="4">
    <source>
        <dbReference type="Pfam" id="PF02272"/>
    </source>
</evidence>
<name>A0A5J5LL63_HALHI</name>
<gene>
    <name evidence="5" type="ORF">EGO51_10010</name>
</gene>
<dbReference type="InterPro" id="IPR001667">
    <property type="entry name" value="DDH_dom"/>
</dbReference>
<dbReference type="EMBL" id="RQWK01000001">
    <property type="protein sequence ID" value="KAA9410123.1"/>
    <property type="molecule type" value="Genomic_DNA"/>
</dbReference>
<feature type="region of interest" description="Disordered" evidence="1">
    <location>
        <begin position="497"/>
        <end position="571"/>
    </location>
</feature>
<proteinExistence type="predicted"/>
<feature type="compositionally biased region" description="Polar residues" evidence="1">
    <location>
        <begin position="500"/>
        <end position="521"/>
    </location>
</feature>
<accession>A0A5J5LL63</accession>
<dbReference type="Pfam" id="PF02254">
    <property type="entry name" value="TrkA_N"/>
    <property type="match status" value="1"/>
</dbReference>
<evidence type="ECO:0000259" key="2">
    <source>
        <dbReference type="Pfam" id="PF01368"/>
    </source>
</evidence>
<comment type="caution">
    <text evidence="5">The sequence shown here is derived from an EMBL/GenBank/DDBJ whole genome shotgun (WGS) entry which is preliminary data.</text>
</comment>
<dbReference type="Gene3D" id="3.90.1640.10">
    <property type="entry name" value="inorganic pyrophosphatase (n-terminal core)"/>
    <property type="match status" value="1"/>
</dbReference>
<feature type="domain" description="RCK N-terminal" evidence="3">
    <location>
        <begin position="5"/>
        <end position="106"/>
    </location>
</feature>
<dbReference type="InterPro" id="IPR003148">
    <property type="entry name" value="RCK_N"/>
</dbReference>
<dbReference type="InterPro" id="IPR036291">
    <property type="entry name" value="NAD(P)-bd_dom_sf"/>
</dbReference>
<feature type="domain" description="DHHA1" evidence="4">
    <location>
        <begin position="357"/>
        <end position="454"/>
    </location>
</feature>
<dbReference type="InterPro" id="IPR003156">
    <property type="entry name" value="DHHA1_dom"/>
</dbReference>
<evidence type="ECO:0000256" key="1">
    <source>
        <dbReference type="SAM" id="MobiDB-lite"/>
    </source>
</evidence>
<dbReference type="SUPFAM" id="SSF64182">
    <property type="entry name" value="DHH phosphoesterases"/>
    <property type="match status" value="1"/>
</dbReference>
<evidence type="ECO:0000313" key="5">
    <source>
        <dbReference type="EMBL" id="KAA9410123.1"/>
    </source>
</evidence>